<sequence length="304" mass="34250">MKAMIQQLRHQTIKSVRFFTGKKDPYDAKGAMMNSVNTLLKGLGVFKSQEAYELKTTQGPKTRYNNSVSQNSQNRYNELCPVILEVCSTNKFQDLGILAAKDCLHHMRSLEARSNLDTVSLRKLLERAKPLKIRDRLQLGLILASAAIQLHGTVWLNDQWGNDDICFLQDIREAEGVDGSTVKIREPLLERPLVRYEFKPSAPSGTRINEPPEAQLVLHDDFLYSLGLILIELWFGKPGKDIDPAWPELGIRKISNHMWKLRTEAGDMNSEAVASCLNGVGIQNNGIKNDEYQKEVEACIVSSL</sequence>
<proteinExistence type="predicted"/>
<reference evidence="2 3" key="1">
    <citation type="journal article" date="2013" name="PLoS Genet.">
        <title>The genome and development-dependent transcriptomes of Pyronema confluens: a window into fungal evolution.</title>
        <authorList>
            <person name="Traeger S."/>
            <person name="Altegoer F."/>
            <person name="Freitag M."/>
            <person name="Gabaldon T."/>
            <person name="Kempken F."/>
            <person name="Kumar A."/>
            <person name="Marcet-Houben M."/>
            <person name="Poggeler S."/>
            <person name="Stajich J.E."/>
            <person name="Nowrousian M."/>
        </authorList>
    </citation>
    <scope>NUCLEOTIDE SEQUENCE [LARGE SCALE GENOMIC DNA]</scope>
    <source>
        <strain evidence="3">CBS 100304</strain>
        <tissue evidence="2">Vegetative mycelium</tissue>
    </source>
</reference>
<evidence type="ECO:0000313" key="3">
    <source>
        <dbReference type="Proteomes" id="UP000018144"/>
    </source>
</evidence>
<dbReference type="Proteomes" id="UP000018144">
    <property type="component" value="Unassembled WGS sequence"/>
</dbReference>
<evidence type="ECO:0000313" key="2">
    <source>
        <dbReference type="EMBL" id="CCX11553.1"/>
    </source>
</evidence>
<protein>
    <submittedName>
        <fullName evidence="2">Similar to Pc21g21900 [Penicillium chrysogenum Wisconsin 54-1255] acc. no. XP_002569161</fullName>
    </submittedName>
</protein>
<accession>U4L4W0</accession>
<dbReference type="STRING" id="1076935.U4L4W0"/>
<gene>
    <name evidence="2" type="ORF">PCON_11147</name>
</gene>
<dbReference type="PANTHER" id="PTHR35186:SF4">
    <property type="entry name" value="PRION-INHIBITION AND PROPAGATION HELO DOMAIN-CONTAINING PROTEIN"/>
    <property type="match status" value="1"/>
</dbReference>
<dbReference type="InterPro" id="IPR056002">
    <property type="entry name" value="DUF7580"/>
</dbReference>
<dbReference type="PANTHER" id="PTHR35186">
    <property type="entry name" value="ANK_REP_REGION DOMAIN-CONTAINING PROTEIN"/>
    <property type="match status" value="1"/>
</dbReference>
<name>U4L4W0_PYROM</name>
<keyword evidence="3" id="KW-1185">Reference proteome</keyword>
<dbReference type="EMBL" id="HF935626">
    <property type="protein sequence ID" value="CCX11553.1"/>
    <property type="molecule type" value="Genomic_DNA"/>
</dbReference>
<evidence type="ECO:0000259" key="1">
    <source>
        <dbReference type="Pfam" id="PF24476"/>
    </source>
</evidence>
<organism evidence="2 3">
    <name type="scientific">Pyronema omphalodes (strain CBS 100304)</name>
    <name type="common">Pyronema confluens</name>
    <dbReference type="NCBI Taxonomy" id="1076935"/>
    <lineage>
        <taxon>Eukaryota</taxon>
        <taxon>Fungi</taxon>
        <taxon>Dikarya</taxon>
        <taxon>Ascomycota</taxon>
        <taxon>Pezizomycotina</taxon>
        <taxon>Pezizomycetes</taxon>
        <taxon>Pezizales</taxon>
        <taxon>Pyronemataceae</taxon>
        <taxon>Pyronema</taxon>
    </lineage>
</organism>
<feature type="domain" description="DUF7580" evidence="1">
    <location>
        <begin position="65"/>
        <end position="278"/>
    </location>
</feature>
<dbReference type="AlphaFoldDB" id="U4L4W0"/>
<dbReference type="OrthoDB" id="5429947at2759"/>
<dbReference type="Pfam" id="PF24476">
    <property type="entry name" value="DUF7580"/>
    <property type="match status" value="1"/>
</dbReference>